<protein>
    <submittedName>
        <fullName evidence="1">Uncharacterized protein</fullName>
    </submittedName>
</protein>
<gene>
    <name evidence="1" type="ORF">PPACK8108_LOCUS24115</name>
</gene>
<reference evidence="1" key="1">
    <citation type="submission" date="2022-06" db="EMBL/GenBank/DDBJ databases">
        <authorList>
            <consortium name="SYNGENTA / RWTH Aachen University"/>
        </authorList>
    </citation>
    <scope>NUCLEOTIDE SEQUENCE</scope>
</reference>
<accession>A0AAV0BQS6</accession>
<evidence type="ECO:0000313" key="2">
    <source>
        <dbReference type="Proteomes" id="UP001153365"/>
    </source>
</evidence>
<dbReference type="Proteomes" id="UP001153365">
    <property type="component" value="Unassembled WGS sequence"/>
</dbReference>
<dbReference type="AlphaFoldDB" id="A0AAV0BQS6"/>
<proteinExistence type="predicted"/>
<organism evidence="1 2">
    <name type="scientific">Phakopsora pachyrhizi</name>
    <name type="common">Asian soybean rust disease fungus</name>
    <dbReference type="NCBI Taxonomy" id="170000"/>
    <lineage>
        <taxon>Eukaryota</taxon>
        <taxon>Fungi</taxon>
        <taxon>Dikarya</taxon>
        <taxon>Basidiomycota</taxon>
        <taxon>Pucciniomycotina</taxon>
        <taxon>Pucciniomycetes</taxon>
        <taxon>Pucciniales</taxon>
        <taxon>Phakopsoraceae</taxon>
        <taxon>Phakopsora</taxon>
    </lineage>
</organism>
<keyword evidence="2" id="KW-1185">Reference proteome</keyword>
<sequence>MFKCIFDVTPAKVSSDTGNLYLLEAPSSPNCSSLPSSSMTTIPLRSQQRPSSLLMTTSSIITEDNVLAEPHRSVSTIATTIPRQSVSTQVGFLNKQITHSTATISGLLRASPYIVITDHTYITCKSSGTNRYRALISYLDKKEPLNPFLLQPSTSSEETFKPAFMDSRTSLKPTTTESNLIKLKPINDSNNVQNQRLRVNARRPLKDNRRSGKLLTEEVDQEHCISLNED</sequence>
<comment type="caution">
    <text evidence="1">The sequence shown here is derived from an EMBL/GenBank/DDBJ whole genome shotgun (WGS) entry which is preliminary data.</text>
</comment>
<name>A0AAV0BQS6_PHAPC</name>
<dbReference type="EMBL" id="CALTRL010006041">
    <property type="protein sequence ID" value="CAH7689056.1"/>
    <property type="molecule type" value="Genomic_DNA"/>
</dbReference>
<evidence type="ECO:0000313" key="1">
    <source>
        <dbReference type="EMBL" id="CAH7689056.1"/>
    </source>
</evidence>